<dbReference type="STRING" id="55802.TBCH5v1_1704"/>
<reference evidence="3 4" key="1">
    <citation type="journal article" date="2016" name="Genome Announc.">
        <title>Complete genome sequence of the hyperthermophilic and piezophilic archaeon Thermococcus barophilus Ch5, capable of growth at the expense of hydrogenogenesis from carbon monoxide and formate.</title>
        <authorList>
            <person name="Oger P."/>
            <person name="Sokolova T.G."/>
            <person name="Kozhevnikova D.A."/>
            <person name="Taranov E.A."/>
            <person name="Vannier P."/>
            <person name="Lee H.S."/>
            <person name="Kwon K.K."/>
            <person name="Kang S.G."/>
            <person name="Lee J.H."/>
            <person name="Bonch-Osmolovskaya E.A."/>
            <person name="Lebedinsky A.V."/>
        </authorList>
    </citation>
    <scope>NUCLEOTIDE SEQUENCE [LARGE SCALE GENOMIC DNA]</scope>
    <source>
        <strain evidence="4">Ch5</strain>
    </source>
</reference>
<proteinExistence type="predicted"/>
<evidence type="ECO:0000313" key="3">
    <source>
        <dbReference type="EMBL" id="ALM75614.1"/>
    </source>
</evidence>
<evidence type="ECO:0000313" key="4">
    <source>
        <dbReference type="Proteomes" id="UP000066042"/>
    </source>
</evidence>
<feature type="compositionally biased region" description="Low complexity" evidence="1">
    <location>
        <begin position="499"/>
        <end position="530"/>
    </location>
</feature>
<dbReference type="Proteomes" id="UP000066042">
    <property type="component" value="Chromosome"/>
</dbReference>
<accession>A0A0S1XCW3</accession>
<evidence type="ECO:0000256" key="2">
    <source>
        <dbReference type="SAM" id="Phobius"/>
    </source>
</evidence>
<protein>
    <recommendedName>
        <fullName evidence="5">CGP-CTERM sorting domain-containing protein</fullName>
    </recommendedName>
</protein>
<dbReference type="RefSeq" id="WP_056934198.1">
    <property type="nucleotide sequence ID" value="NZ_CP013050.1"/>
</dbReference>
<evidence type="ECO:0008006" key="5">
    <source>
        <dbReference type="Google" id="ProtNLM"/>
    </source>
</evidence>
<keyword evidence="2" id="KW-0812">Transmembrane</keyword>
<dbReference type="AlphaFoldDB" id="A0A0S1XCW3"/>
<sequence>MGKLNVLIAFFIISGLFLPFVSSSNAWEVIYEVQRDKTMFDSPYNPVAFVPGNAGDYYLLGSHGAGLAVLIHLSPIGEVLWSKNFSLSQKLPPNLPYGQYQVISDITVGNDGIYVVLMTNGVVSIPHPDDWLRGDPLFTLVKFDFSGNPVWAKAFKNSKGGYSGIRVQPTGDGVIVVAPLYAHMHHKNPDDPYDSDYITSSLALGAVKFDSSGNLEWIHIYGRENLHEHVMAVGFDGSEVAIAFSSPGGPDIGFLAIDSETGEPKWVREYRQAVDGAELWKIGGFNSISGGRPMLYSVPDGWLYTNGLPGKYDGGASIWVKLDKKGNILWSGFWNTTLSNGESPAGFALADDGNYVFFDPLVKTSPSGDILKVYYDVQPHSRYISRAGDGFVIFLPPDRLLKLGPNMEFVGCDVHHVEQGGELVPWVLNFVELGKDDVKFVKVPLYSDASFEGKFEFDDLPTWEWYKVAPVKIWVHDHPAEYFHLKEACNQTGTQTEDTSSGGIQSSSPASSTPSESGYSTPSPTSSTGSFEGNTETGSGSSHSISFTCGPALIVALALLPIAFFRRKRL</sequence>
<dbReference type="NCBIfam" id="TIGR04288">
    <property type="entry name" value="CGP_CTERM"/>
    <property type="match status" value="1"/>
</dbReference>
<name>A0A0S1XCW3_THEBA</name>
<dbReference type="EMBL" id="CP013050">
    <property type="protein sequence ID" value="ALM75614.1"/>
    <property type="molecule type" value="Genomic_DNA"/>
</dbReference>
<gene>
    <name evidence="3" type="ORF">TBCH5v1_1704</name>
</gene>
<dbReference type="PATRIC" id="fig|55802.8.peg.1682"/>
<feature type="region of interest" description="Disordered" evidence="1">
    <location>
        <begin position="493"/>
        <end position="537"/>
    </location>
</feature>
<organism evidence="3 4">
    <name type="scientific">Thermococcus barophilus</name>
    <dbReference type="NCBI Taxonomy" id="55802"/>
    <lineage>
        <taxon>Archaea</taxon>
        <taxon>Methanobacteriati</taxon>
        <taxon>Methanobacteriota</taxon>
        <taxon>Thermococci</taxon>
        <taxon>Thermococcales</taxon>
        <taxon>Thermococcaceae</taxon>
        <taxon>Thermococcus</taxon>
    </lineage>
</organism>
<dbReference type="GeneID" id="26136942"/>
<evidence type="ECO:0000256" key="1">
    <source>
        <dbReference type="SAM" id="MobiDB-lite"/>
    </source>
</evidence>
<feature type="transmembrane region" description="Helical" evidence="2">
    <location>
        <begin position="545"/>
        <end position="565"/>
    </location>
</feature>
<dbReference type="InterPro" id="IPR027552">
    <property type="entry name" value="CGP_CTERM"/>
</dbReference>
<keyword evidence="2" id="KW-1133">Transmembrane helix</keyword>
<keyword evidence="2" id="KW-0472">Membrane</keyword>